<proteinExistence type="predicted"/>
<reference evidence="2" key="3">
    <citation type="submission" date="2018-01" db="EMBL/GenBank/DDBJ databases">
        <authorList>
            <person name="Gaut B.S."/>
            <person name="Morton B.R."/>
            <person name="Clegg M.T."/>
            <person name="Duvall M.R."/>
        </authorList>
    </citation>
    <scope>NUCLEOTIDE SEQUENCE</scope>
    <source>
        <strain evidence="2">ATCC BAA-2683</strain>
    </source>
</reference>
<evidence type="ECO:0000313" key="3">
    <source>
        <dbReference type="Proteomes" id="UP000179734"/>
    </source>
</evidence>
<sequence length="383" mass="38483">MHATLRPYLTAGVVLVGASTIAVTPAAAPLPAIQHRVVELTTGASALIDETHDIFGGALNTLTGAVGADAALLTVPSQVPLFTSWLDVFASAFSNAGELGKTVLADPAPILTQLVTNWLGYGQTYAGALGQAVENLVTQLTPGSVGGLWYNLDQAFELLGAGQFEDAVRAAYSGIIQTIIAPGFALLPTLQIPVEIAHNLYSAAQLIPQIAMGLGLGALGPLASGVYAFGASGQAVVDAIGDGNVLGALGAVANMPTAVVGGVLNGFEYGKGILSDPGGPIALLLQMRDTIADAIGAATGTQALTDGPLTALFSAPLEALSGAFGADGLSELGALLDPTQFLTSLGDLFDPAQFLGELGTVAPGVFADIPQMLLEAATAAIPF</sequence>
<organism evidence="1 3">
    <name type="scientific">Mycobacterium talmoniae</name>
    <dbReference type="NCBI Taxonomy" id="1858794"/>
    <lineage>
        <taxon>Bacteria</taxon>
        <taxon>Bacillati</taxon>
        <taxon>Actinomycetota</taxon>
        <taxon>Actinomycetes</taxon>
        <taxon>Mycobacteriales</taxon>
        <taxon>Mycobacteriaceae</taxon>
        <taxon>Mycobacterium</taxon>
    </lineage>
</organism>
<keyword evidence="3" id="KW-1185">Reference proteome</keyword>
<reference evidence="1 3" key="1">
    <citation type="submission" date="2016-10" db="EMBL/GenBank/DDBJ databases">
        <title>Genome sequence of Mycobacterium talmonii.</title>
        <authorList>
            <person name="Greninger A.L."/>
            <person name="Elliott B."/>
            <person name="Vasireddy S."/>
            <person name="Vasireddy R."/>
        </authorList>
    </citation>
    <scope>NUCLEOTIDE SEQUENCE [LARGE SCALE GENOMIC DNA]</scope>
    <source>
        <strain evidence="1">MO-5499</strain>
        <strain evidence="3">NE-TNMC-100812</strain>
    </source>
</reference>
<evidence type="ECO:0000313" key="1">
    <source>
        <dbReference type="EMBL" id="OHV04097.1"/>
    </source>
</evidence>
<name>A0A1S1NMV7_9MYCO</name>
<dbReference type="EMBL" id="MLQM01000051">
    <property type="protein sequence ID" value="OHV04097.1"/>
    <property type="molecule type" value="Genomic_DNA"/>
</dbReference>
<accession>A0A1S1NMV7</accession>
<gene>
    <name evidence="1" type="ORF">BKN37_11660</name>
    <name evidence="2" type="ORF">C1Y40_05050</name>
</gene>
<evidence type="ECO:0000313" key="4">
    <source>
        <dbReference type="Proteomes" id="UP000238296"/>
    </source>
</evidence>
<dbReference type="EMBL" id="PPEA01000714">
    <property type="protein sequence ID" value="PQM44784.1"/>
    <property type="molecule type" value="Genomic_DNA"/>
</dbReference>
<evidence type="ECO:0000313" key="2">
    <source>
        <dbReference type="EMBL" id="PQM44784.1"/>
    </source>
</evidence>
<dbReference type="Proteomes" id="UP000179734">
    <property type="component" value="Unassembled WGS sequence"/>
</dbReference>
<protein>
    <submittedName>
        <fullName evidence="2">PE-PGRS family protein PE_PGRS30</fullName>
    </submittedName>
</protein>
<dbReference type="RefSeq" id="WP_071025880.1">
    <property type="nucleotide sequence ID" value="NZ_MLQM01000051.1"/>
</dbReference>
<comment type="caution">
    <text evidence="1">The sequence shown here is derived from an EMBL/GenBank/DDBJ whole genome shotgun (WGS) entry which is preliminary data.</text>
</comment>
<reference evidence="2 4" key="2">
    <citation type="journal article" date="2017" name="Int. J. Syst. Evol. Microbiol.">
        <title>Mycobacterium talmoniae sp. nov., a slowly growing mycobacterium isolated from human respiratory samples.</title>
        <authorList>
            <person name="Davidson R.M."/>
            <person name="DeGroote M.A."/>
            <person name="Marola J.L."/>
            <person name="Buss S."/>
            <person name="Jones V."/>
            <person name="McNeil M.R."/>
            <person name="Freifeld A.G."/>
            <person name="Elaine Epperson L."/>
            <person name="Hasan N.A."/>
            <person name="Jackson M."/>
            <person name="Iwen P.C."/>
            <person name="Salfinger M."/>
            <person name="Strong M."/>
        </authorList>
    </citation>
    <scope>NUCLEOTIDE SEQUENCE [LARGE SCALE GENOMIC DNA]</scope>
    <source>
        <strain evidence="2 4">ATCC BAA-2683</strain>
    </source>
</reference>
<dbReference type="AlphaFoldDB" id="A0A1S1NMV7"/>
<dbReference type="Proteomes" id="UP000238296">
    <property type="component" value="Unassembled WGS sequence"/>
</dbReference>